<reference evidence="1 2" key="1">
    <citation type="submission" date="2011-05" db="EMBL/GenBank/DDBJ databases">
        <title>Complete sequence of Thioalkalimicrobium cyclicum ALM1.</title>
        <authorList>
            <consortium name="US DOE Joint Genome Institute"/>
            <person name="Lucas S."/>
            <person name="Han J."/>
            <person name="Lapidus A."/>
            <person name="Cheng J.-F."/>
            <person name="Goodwin L."/>
            <person name="Pitluck S."/>
            <person name="Peters L."/>
            <person name="Mikhailova N."/>
            <person name="Davenport K."/>
            <person name="Han C."/>
            <person name="Tapia R."/>
            <person name="Land M."/>
            <person name="Hauser L."/>
            <person name="Kyrpides N."/>
            <person name="Ivanova N."/>
            <person name="Pagani I."/>
            <person name="Kappler U."/>
            <person name="Woyke T."/>
        </authorList>
    </citation>
    <scope>NUCLEOTIDE SEQUENCE [LARGE SCALE GENOMIC DNA]</scope>
    <source>
        <strain evidence="2">DSM 14477 / JCM 11371 / ALM1</strain>
    </source>
</reference>
<dbReference type="KEGG" id="tcy:Thicy_0543"/>
<gene>
    <name evidence="1" type="ordered locus">Thicy_0543</name>
</gene>
<evidence type="ECO:0000313" key="1">
    <source>
        <dbReference type="EMBL" id="AEG31316.1"/>
    </source>
</evidence>
<dbReference type="AlphaFoldDB" id="F6DBT0"/>
<proteinExistence type="predicted"/>
<evidence type="ECO:0000313" key="2">
    <source>
        <dbReference type="Proteomes" id="UP000009232"/>
    </source>
</evidence>
<dbReference type="HOGENOM" id="CLU_1219237_0_0_6"/>
<dbReference type="Proteomes" id="UP000009232">
    <property type="component" value="Chromosome"/>
</dbReference>
<name>F6DBT0_THICA</name>
<organism evidence="1 2">
    <name type="scientific">Thiomicrospira cyclica (strain DSM 14477 / JCM 11371 / ALM1)</name>
    <name type="common">Thioalkalimicrobium cyclicum</name>
    <dbReference type="NCBI Taxonomy" id="717773"/>
    <lineage>
        <taxon>Bacteria</taxon>
        <taxon>Pseudomonadati</taxon>
        <taxon>Pseudomonadota</taxon>
        <taxon>Gammaproteobacteria</taxon>
        <taxon>Thiotrichales</taxon>
        <taxon>Piscirickettsiaceae</taxon>
        <taxon>Thiomicrospira</taxon>
    </lineage>
</organism>
<sequence length="227" mass="25291">MLKYYLKFDHFDAQLMREQVQAMRDILNAFSAGRLPASADSDADLKGYIASVLQGQVPSGAEHRLLQGAWALFPCVIADSDATTEFAVLPTFIALATLTQYLFAQKDNLHRQLDCVLAIKRGLDFVVRTRFKGNGYEGETQGLDYLSVFIQGRLPELLHYNPVFHPKASAAFDQAIARIKTRLAEGKTKGGWNSDYRSEYEAVIAQYQQAQKAYNSDAVPSLSFDAP</sequence>
<keyword evidence="2" id="KW-1185">Reference proteome</keyword>
<dbReference type="EMBL" id="CP002776">
    <property type="protein sequence ID" value="AEG31316.1"/>
    <property type="molecule type" value="Genomic_DNA"/>
</dbReference>
<accession>F6DBT0</accession>
<dbReference type="RefSeq" id="WP_013835097.1">
    <property type="nucleotide sequence ID" value="NC_015581.1"/>
</dbReference>
<protein>
    <submittedName>
        <fullName evidence="1">Uncharacterized protein</fullName>
    </submittedName>
</protein>